<dbReference type="EMBL" id="JABWDY010014673">
    <property type="protein sequence ID" value="KAF5197460.1"/>
    <property type="molecule type" value="Genomic_DNA"/>
</dbReference>
<accession>A0A7J6WLJ9</accession>
<evidence type="ECO:0000313" key="2">
    <source>
        <dbReference type="Proteomes" id="UP000554482"/>
    </source>
</evidence>
<organism evidence="1 2">
    <name type="scientific">Thalictrum thalictroides</name>
    <name type="common">Rue-anemone</name>
    <name type="synonym">Anemone thalictroides</name>
    <dbReference type="NCBI Taxonomy" id="46969"/>
    <lineage>
        <taxon>Eukaryota</taxon>
        <taxon>Viridiplantae</taxon>
        <taxon>Streptophyta</taxon>
        <taxon>Embryophyta</taxon>
        <taxon>Tracheophyta</taxon>
        <taxon>Spermatophyta</taxon>
        <taxon>Magnoliopsida</taxon>
        <taxon>Ranunculales</taxon>
        <taxon>Ranunculaceae</taxon>
        <taxon>Thalictroideae</taxon>
        <taxon>Thalictrum</taxon>
    </lineage>
</organism>
<gene>
    <name evidence="1" type="ORF">FRX31_012952</name>
</gene>
<keyword evidence="2" id="KW-1185">Reference proteome</keyword>
<feature type="non-terminal residue" evidence="1">
    <location>
        <position position="1"/>
    </location>
</feature>
<name>A0A7J6WLJ9_THATH</name>
<comment type="caution">
    <text evidence="1">The sequence shown here is derived from an EMBL/GenBank/DDBJ whole genome shotgun (WGS) entry which is preliminary data.</text>
</comment>
<reference evidence="1 2" key="1">
    <citation type="submission" date="2020-06" db="EMBL/GenBank/DDBJ databases">
        <title>Transcriptomic and genomic resources for Thalictrum thalictroides and T. hernandezii: Facilitating candidate gene discovery in an emerging model plant lineage.</title>
        <authorList>
            <person name="Arias T."/>
            <person name="Riano-Pachon D.M."/>
            <person name="Di Stilio V.S."/>
        </authorList>
    </citation>
    <scope>NUCLEOTIDE SEQUENCE [LARGE SCALE GENOMIC DNA]</scope>
    <source>
        <strain evidence="2">cv. WT478/WT964</strain>
        <tissue evidence="1">Leaves</tissue>
    </source>
</reference>
<proteinExistence type="predicted"/>
<dbReference type="Proteomes" id="UP000554482">
    <property type="component" value="Unassembled WGS sequence"/>
</dbReference>
<evidence type="ECO:0000313" key="1">
    <source>
        <dbReference type="EMBL" id="KAF5197460.1"/>
    </source>
</evidence>
<protein>
    <submittedName>
        <fullName evidence="1">Uncharacterized protein</fullName>
    </submittedName>
</protein>
<sequence length="81" mass="9550">EQCQLYYRFGHSTARKFDLFNAPCNVPNCKEIMLLYSAHDYGDKSKNVKFKFLKCQYDECPGYIELQPQPNPIFDTYSIPK</sequence>
<dbReference type="AlphaFoldDB" id="A0A7J6WLJ9"/>